<dbReference type="InterPro" id="IPR010994">
    <property type="entry name" value="RuvA_2-like"/>
</dbReference>
<proteinExistence type="predicted"/>
<evidence type="ECO:0008006" key="2">
    <source>
        <dbReference type="Google" id="ProtNLM"/>
    </source>
</evidence>
<dbReference type="InterPro" id="IPR051675">
    <property type="entry name" value="Endo/Exo/Phosphatase_dom_1"/>
</dbReference>
<sequence length="869" mass="101468">MPSATILCWPKPINLVSVIILGKTNSYMKIFKPFWILIFIFSMLSAGQYTSDHQLDINNASYKEVLQLPVPESLAKAIYERVTFRGPLKSIYDLRTVEGMDQKTFLKIKPLIRVEPFRQLTSAQEKMERIYFRLDRWSSDDGVNDAFVDLWIEKALEPINVNNARYDELVNLQNVSPIDAVAILKHRKNVHWIRDERDLRRVPGLTNYAYRSARYFLDYSDVESDARWHGYVSMRVDNTPFMATEGEQSQEAGLSAIQSDLSSGFNLLPNTYVRGRFTYRERYKFGFTYYRTLNEPGETYSIGGIHLPDMKFFFGMENQQLGPFNLRRLYVGNYSVTMGQGVVMETTDYFTPRKSGYGFRKRFQGIAGDISRTREYTLKGAAAELDYKDLSLLGFVSFDDRDAILNRGLYGDSLTRSFNQLIVLDQRFKFALGDSLRSPEYDNLSWLNTVKELTYGGRIQYTFLPGTFLGMSFYESAYDRPIDPDPYQIVGLDYRGDSHWDIRQVTTDSEIKQAYGGPVSSGSNPFWSAAKSFRRVIGIDFQTVIKNIAIQGELGELDKGAGGLFFGNNPKAFVISAFTQFSSFNILLLYRNYDLAFDNPYQRSFSNYRRYKGTMYEDYYYLQSVLYGQLYTNNPQPQAEEGLYIDSYYQLSRKLVTRLQYDNWQRKADAAKMYRLVGTIDYRPVYPLSIQLRNKWQSREETNSLSTTRFYKNYEFRGRVRMRLSGYDSFSLLYSVSKLINHPRPRVFQDIVLDGEAISANYIHNFNRYFKISGMLTYYNGFLWNFEDTQFVVMDSKKGALRYWISFYSRLSPNLTLRLKYTGEHHKPISGSWFSANNLTRNDNPEKRFETDWLRQSSNLFYFEINYNF</sequence>
<organism evidence="1">
    <name type="scientific">Caldithrix abyssi</name>
    <dbReference type="NCBI Taxonomy" id="187145"/>
    <lineage>
        <taxon>Bacteria</taxon>
        <taxon>Pseudomonadati</taxon>
        <taxon>Calditrichota</taxon>
        <taxon>Calditrichia</taxon>
        <taxon>Calditrichales</taxon>
        <taxon>Calditrichaceae</taxon>
        <taxon>Caldithrix</taxon>
    </lineage>
</organism>
<protein>
    <recommendedName>
        <fullName evidence="2">Helix-hairpin-helix domain-containing protein</fullName>
    </recommendedName>
</protein>
<dbReference type="PANTHER" id="PTHR21180">
    <property type="entry name" value="ENDONUCLEASE/EXONUCLEASE/PHOSPHATASE FAMILY DOMAIN-CONTAINING PROTEIN 1"/>
    <property type="match status" value="1"/>
</dbReference>
<dbReference type="Gene3D" id="1.10.150.320">
    <property type="entry name" value="Photosystem II 12 kDa extrinsic protein"/>
    <property type="match status" value="2"/>
</dbReference>
<dbReference type="EMBL" id="DRQG01000015">
    <property type="protein sequence ID" value="HGY54297.1"/>
    <property type="molecule type" value="Genomic_DNA"/>
</dbReference>
<dbReference type="Pfam" id="PF12836">
    <property type="entry name" value="HHH_3"/>
    <property type="match status" value="2"/>
</dbReference>
<evidence type="ECO:0000313" key="1">
    <source>
        <dbReference type="EMBL" id="HGY54297.1"/>
    </source>
</evidence>
<reference evidence="1" key="1">
    <citation type="journal article" date="2020" name="mSystems">
        <title>Genome- and Community-Level Interaction Insights into Carbon Utilization and Element Cycling Functions of Hydrothermarchaeota in Hydrothermal Sediment.</title>
        <authorList>
            <person name="Zhou Z."/>
            <person name="Liu Y."/>
            <person name="Xu W."/>
            <person name="Pan J."/>
            <person name="Luo Z.H."/>
            <person name="Li M."/>
        </authorList>
    </citation>
    <scope>NUCLEOTIDE SEQUENCE [LARGE SCALE GENOMIC DNA]</scope>
    <source>
        <strain evidence="1">HyVt-577</strain>
    </source>
</reference>
<gene>
    <name evidence="1" type="ORF">ENK44_01220</name>
</gene>
<comment type="caution">
    <text evidence="1">The sequence shown here is derived from an EMBL/GenBank/DDBJ whole genome shotgun (WGS) entry which is preliminary data.</text>
</comment>
<accession>A0A7V4TZ38</accession>
<dbReference type="AlphaFoldDB" id="A0A7V4TZ38"/>
<name>A0A7V4TZ38_CALAY</name>
<dbReference type="PANTHER" id="PTHR21180:SF32">
    <property type="entry name" value="ENDONUCLEASE_EXONUCLEASE_PHOSPHATASE FAMILY DOMAIN-CONTAINING PROTEIN 1"/>
    <property type="match status" value="1"/>
</dbReference>
<dbReference type="SUPFAM" id="SSF47781">
    <property type="entry name" value="RuvA domain 2-like"/>
    <property type="match status" value="2"/>
</dbReference>
<dbReference type="Proteomes" id="UP000885779">
    <property type="component" value="Unassembled WGS sequence"/>
</dbReference>